<gene>
    <name evidence="2" type="ORF">DSW25_01095</name>
</gene>
<feature type="compositionally biased region" description="Basic and acidic residues" evidence="1">
    <location>
        <begin position="59"/>
        <end position="70"/>
    </location>
</feature>
<protein>
    <recommendedName>
        <fullName evidence="4">Magnesium transporter MgtE intracellular domain-containing protein</fullName>
    </recommendedName>
</protein>
<feature type="compositionally biased region" description="Polar residues" evidence="1">
    <location>
        <begin position="73"/>
        <end position="83"/>
    </location>
</feature>
<reference evidence="2 3" key="1">
    <citation type="submission" date="2014-01" db="EMBL/GenBank/DDBJ databases">
        <title>Sulfitobacter donghicola JCM 14565 Genome Sequencing.</title>
        <authorList>
            <person name="Lai Q."/>
            <person name="Hong Z."/>
        </authorList>
    </citation>
    <scope>NUCLEOTIDE SEQUENCE [LARGE SCALE GENOMIC DNA]</scope>
    <source>
        <strain evidence="2 3">JCM 14565</strain>
    </source>
</reference>
<comment type="caution">
    <text evidence="2">The sequence shown here is derived from an EMBL/GenBank/DDBJ whole genome shotgun (WGS) entry which is preliminary data.</text>
</comment>
<proteinExistence type="predicted"/>
<dbReference type="SUPFAM" id="SSF158791">
    <property type="entry name" value="MgtE N-terminal domain-like"/>
    <property type="match status" value="1"/>
</dbReference>
<name>A0A073IJT2_9RHOB</name>
<dbReference type="eggNOG" id="COG3334">
    <property type="taxonomic scope" value="Bacteria"/>
</dbReference>
<keyword evidence="3" id="KW-1185">Reference proteome</keyword>
<accession>A0A073IJT2</accession>
<dbReference type="STRING" id="1300350.Z948_1508"/>
<dbReference type="RefSeq" id="WP_025058917.1">
    <property type="nucleotide sequence ID" value="NZ_JAMC01000001.1"/>
</dbReference>
<feature type="region of interest" description="Disordered" evidence="1">
    <location>
        <begin position="52"/>
        <end position="83"/>
    </location>
</feature>
<sequence>MKLFSLKKMMPTAGRGSVMIISALLLGSASIRVLSTASSAFAKEGQLPTAALASPAAETTEKEVETEKPNELNPGSKTESPSDVSALLKALQEREALVLKRERQLELRKKALAVADIEIEKRLKALSETEQNLRATLSLADEASEKDLLKLTAVYESMKPKDAAILFEEMEANFAAGFVGRMRPDAAAQLMAGLSPKAAYSISVILAGRNAEVPKD</sequence>
<dbReference type="Proteomes" id="UP000027734">
    <property type="component" value="Unassembled WGS sequence"/>
</dbReference>
<dbReference type="EMBL" id="JAMC01000001">
    <property type="protein sequence ID" value="KEJ90543.1"/>
    <property type="molecule type" value="Genomic_DNA"/>
</dbReference>
<dbReference type="AlphaFoldDB" id="A0A073IJT2"/>
<evidence type="ECO:0000313" key="2">
    <source>
        <dbReference type="EMBL" id="KEJ90543.1"/>
    </source>
</evidence>
<evidence type="ECO:0000256" key="1">
    <source>
        <dbReference type="SAM" id="MobiDB-lite"/>
    </source>
</evidence>
<organism evidence="2 3">
    <name type="scientific">Sulfitobacter donghicola DSW-25 = KCTC 12864 = JCM 14565</name>
    <dbReference type="NCBI Taxonomy" id="1300350"/>
    <lineage>
        <taxon>Bacteria</taxon>
        <taxon>Pseudomonadati</taxon>
        <taxon>Pseudomonadota</taxon>
        <taxon>Alphaproteobacteria</taxon>
        <taxon>Rhodobacterales</taxon>
        <taxon>Roseobacteraceae</taxon>
        <taxon>Sulfitobacter</taxon>
    </lineage>
</organism>
<evidence type="ECO:0000313" key="3">
    <source>
        <dbReference type="Proteomes" id="UP000027734"/>
    </source>
</evidence>
<evidence type="ECO:0008006" key="4">
    <source>
        <dbReference type="Google" id="ProtNLM"/>
    </source>
</evidence>